<sequence>MTTSRLLDLPPELRNRIFEDVLAELDTVIIVGSSTLLPYDPCNLQWKKVKLPPITAASRQIRYETLSLYYGTKIFEVHLDYRLNRNQSGLTCLHRALNGAALWLHRMGAQQRAMVKNLVLSMIVREDQDGLTLSRTSPRYVVTRDGVSLGLRIGKNAIQDLSYPKKPARLTESWAQTTLSQLRGQNIRPPMLLPEGTPTGPRRRCFPLHFEEV</sequence>
<name>A0AAN7WF82_9PEZI</name>
<accession>A0AAN7WF82</accession>
<reference evidence="1" key="1">
    <citation type="submission" date="2023-08" db="EMBL/GenBank/DDBJ databases">
        <title>Black Yeasts Isolated from many extreme environments.</title>
        <authorList>
            <person name="Coleine C."/>
            <person name="Stajich J.E."/>
            <person name="Selbmann L."/>
        </authorList>
    </citation>
    <scope>NUCLEOTIDE SEQUENCE</scope>
    <source>
        <strain evidence="1">CCFEE 5810</strain>
    </source>
</reference>
<dbReference type="Proteomes" id="UP001310594">
    <property type="component" value="Unassembled WGS sequence"/>
</dbReference>
<comment type="caution">
    <text evidence="1">The sequence shown here is derived from an EMBL/GenBank/DDBJ whole genome shotgun (WGS) entry which is preliminary data.</text>
</comment>
<proteinExistence type="predicted"/>
<dbReference type="InterPro" id="IPR038883">
    <property type="entry name" value="AN11006-like"/>
</dbReference>
<organism evidence="1 2">
    <name type="scientific">Elasticomyces elasticus</name>
    <dbReference type="NCBI Taxonomy" id="574655"/>
    <lineage>
        <taxon>Eukaryota</taxon>
        <taxon>Fungi</taxon>
        <taxon>Dikarya</taxon>
        <taxon>Ascomycota</taxon>
        <taxon>Pezizomycotina</taxon>
        <taxon>Dothideomycetes</taxon>
        <taxon>Dothideomycetidae</taxon>
        <taxon>Mycosphaerellales</taxon>
        <taxon>Teratosphaeriaceae</taxon>
        <taxon>Elasticomyces</taxon>
    </lineage>
</organism>
<evidence type="ECO:0000313" key="2">
    <source>
        <dbReference type="Proteomes" id="UP001310594"/>
    </source>
</evidence>
<evidence type="ECO:0008006" key="3">
    <source>
        <dbReference type="Google" id="ProtNLM"/>
    </source>
</evidence>
<dbReference type="PANTHER" id="PTHR42085:SF1">
    <property type="entry name" value="F-BOX DOMAIN-CONTAINING PROTEIN"/>
    <property type="match status" value="1"/>
</dbReference>
<dbReference type="AlphaFoldDB" id="A0AAN7WF82"/>
<dbReference type="PANTHER" id="PTHR42085">
    <property type="entry name" value="F-BOX DOMAIN-CONTAINING PROTEIN"/>
    <property type="match status" value="1"/>
</dbReference>
<evidence type="ECO:0000313" key="1">
    <source>
        <dbReference type="EMBL" id="KAK5705395.1"/>
    </source>
</evidence>
<dbReference type="EMBL" id="JAVRQU010000003">
    <property type="protein sequence ID" value="KAK5705395.1"/>
    <property type="molecule type" value="Genomic_DNA"/>
</dbReference>
<gene>
    <name evidence="1" type="ORF">LTR97_002513</name>
</gene>
<protein>
    <recommendedName>
        <fullName evidence="3">F-box domain-containing protein</fullName>
    </recommendedName>
</protein>